<evidence type="ECO:0000256" key="6">
    <source>
        <dbReference type="NCBIfam" id="TIGR01048"/>
    </source>
</evidence>
<dbReference type="Gene3D" id="3.20.20.10">
    <property type="entry name" value="Alanine racemase"/>
    <property type="match status" value="1"/>
</dbReference>
<dbReference type="InterPro" id="IPR029066">
    <property type="entry name" value="PLP-binding_barrel"/>
</dbReference>
<evidence type="ECO:0000256" key="1">
    <source>
        <dbReference type="ARBA" id="ARBA00001933"/>
    </source>
</evidence>
<dbReference type="GO" id="GO:0008836">
    <property type="term" value="F:diaminopimelate decarboxylase activity"/>
    <property type="evidence" value="ECO:0007669"/>
    <property type="project" value="UniProtKB-UniRule"/>
</dbReference>
<dbReference type="InterPro" id="IPR000183">
    <property type="entry name" value="Orn/DAP/Arg_de-COase"/>
</dbReference>
<dbReference type="EMBL" id="BRLB01000012">
    <property type="protein sequence ID" value="GKX30917.1"/>
    <property type="molecule type" value="Genomic_DNA"/>
</dbReference>
<keyword evidence="5 8" id="KW-0457">Lysine biosynthesis</keyword>
<evidence type="ECO:0000313" key="11">
    <source>
        <dbReference type="Proteomes" id="UP001144256"/>
    </source>
</evidence>
<comment type="caution">
    <text evidence="10">The sequence shown here is derived from an EMBL/GenBank/DDBJ whole genome shotgun (WGS) entry which is preliminary data.</text>
</comment>
<dbReference type="AlphaFoldDB" id="A0A9W6DGV2"/>
<dbReference type="PROSITE" id="PS00879">
    <property type="entry name" value="ODR_DC_2_2"/>
    <property type="match status" value="1"/>
</dbReference>
<feature type="domain" description="Orn/DAP/Arg decarboxylase 2 N-terminal" evidence="9">
    <location>
        <begin position="40"/>
        <end position="281"/>
    </location>
</feature>
<dbReference type="FunFam" id="3.20.20.10:FF:000003">
    <property type="entry name" value="Diaminopimelate decarboxylase"/>
    <property type="match status" value="1"/>
</dbReference>
<feature type="binding site" evidence="5">
    <location>
        <position position="347"/>
    </location>
    <ligand>
        <name>substrate</name>
    </ligand>
</feature>
<keyword evidence="11" id="KW-1185">Reference proteome</keyword>
<dbReference type="GO" id="GO:0009089">
    <property type="term" value="P:lysine biosynthetic process via diaminopimelate"/>
    <property type="evidence" value="ECO:0007669"/>
    <property type="project" value="UniProtKB-UniRule"/>
</dbReference>
<evidence type="ECO:0000256" key="8">
    <source>
        <dbReference type="RuleBase" id="RU003738"/>
    </source>
</evidence>
<dbReference type="GO" id="GO:0030170">
    <property type="term" value="F:pyridoxal phosphate binding"/>
    <property type="evidence" value="ECO:0007669"/>
    <property type="project" value="UniProtKB-UniRule"/>
</dbReference>
<dbReference type="PANTHER" id="PTHR43727">
    <property type="entry name" value="DIAMINOPIMELATE DECARBOXYLASE"/>
    <property type="match status" value="1"/>
</dbReference>
<evidence type="ECO:0000256" key="2">
    <source>
        <dbReference type="ARBA" id="ARBA00022793"/>
    </source>
</evidence>
<evidence type="ECO:0000256" key="5">
    <source>
        <dbReference type="HAMAP-Rule" id="MF_02120"/>
    </source>
</evidence>
<dbReference type="RefSeq" id="WP_281817489.1">
    <property type="nucleotide sequence ID" value="NZ_BRLB01000012.1"/>
</dbReference>
<dbReference type="SUPFAM" id="SSF51419">
    <property type="entry name" value="PLP-binding barrel"/>
    <property type="match status" value="1"/>
</dbReference>
<comment type="function">
    <text evidence="5">Specifically catalyzes the decarboxylation of meso-diaminopimelate (meso-DAP) to L-lysine.</text>
</comment>
<keyword evidence="4 5" id="KW-0456">Lyase</keyword>
<proteinExistence type="inferred from homology"/>
<comment type="subunit">
    <text evidence="5">Homodimer.</text>
</comment>
<name>A0A9W6DGV2_9FIRM</name>
<dbReference type="PRINTS" id="PR01181">
    <property type="entry name" value="DAPDCRBXLASE"/>
</dbReference>
<dbReference type="HAMAP" id="MF_02120">
    <property type="entry name" value="LysA"/>
    <property type="match status" value="1"/>
</dbReference>
<gene>
    <name evidence="10" type="primary">lysA-2</name>
    <name evidence="5" type="synonym">lysA</name>
    <name evidence="10" type="ORF">SH1V18_33970</name>
</gene>
<feature type="binding site" evidence="5">
    <location>
        <begin position="274"/>
        <end position="277"/>
    </location>
    <ligand>
        <name>pyridoxal 5'-phosphate</name>
        <dbReference type="ChEBI" id="CHEBI:597326"/>
    </ligand>
</feature>
<dbReference type="EC" id="4.1.1.20" evidence="5 6"/>
<dbReference type="InterPro" id="IPR009006">
    <property type="entry name" value="Ala_racemase/Decarboxylase_C"/>
</dbReference>
<keyword evidence="3 5" id="KW-0663">Pyridoxal phosphate</keyword>
<evidence type="ECO:0000256" key="7">
    <source>
        <dbReference type="PIRSR" id="PIRSR600183-50"/>
    </source>
</evidence>
<feature type="binding site" evidence="5">
    <location>
        <position position="375"/>
    </location>
    <ligand>
        <name>substrate</name>
    </ligand>
</feature>
<dbReference type="InterPro" id="IPR022657">
    <property type="entry name" value="De-COase2_CS"/>
</dbReference>
<dbReference type="SUPFAM" id="SSF50621">
    <property type="entry name" value="Alanine racemase C-terminal domain-like"/>
    <property type="match status" value="1"/>
</dbReference>
<evidence type="ECO:0000313" key="10">
    <source>
        <dbReference type="EMBL" id="GKX30917.1"/>
    </source>
</evidence>
<dbReference type="NCBIfam" id="TIGR01048">
    <property type="entry name" value="lysA"/>
    <property type="match status" value="1"/>
</dbReference>
<comment type="pathway">
    <text evidence="5 8">Amino-acid biosynthesis; L-lysine biosynthesis via DAP pathway; L-lysine from DL-2,6-diaminopimelate: step 1/1.</text>
</comment>
<protein>
    <recommendedName>
        <fullName evidence="5 6">Diaminopimelate decarboxylase</fullName>
        <shortName evidence="5">DAP decarboxylase</shortName>
        <shortName evidence="5">DAPDC</shortName>
        <ecNumber evidence="5 6">4.1.1.20</ecNumber>
    </recommendedName>
</protein>
<keyword evidence="5" id="KW-0028">Amino-acid biosynthesis</keyword>
<evidence type="ECO:0000259" key="9">
    <source>
        <dbReference type="Pfam" id="PF02784"/>
    </source>
</evidence>
<sequence length="416" mass="46779">MLTTHNKVSNKNNFFGNTTPIDLIKEYGSPLYVYNENIMRERCRELKNLLTYPNFSVNFSVKANSNLSLLKIALEEGLNADAMSPGEIFVELKAGFSSEQILYISNNVSKEEMQYAIDRDILVSVDSLSQLESYGQINNGGKICIRFNPGVGAGHHEKVITGGKKTKFGVDPSLIPEIKDILSKYNLNLVGINQHIGSLFMEGDKYIEGVESLLTIAENFDDLEFVDMGGGFGIPYKKLEDEKRLDLESLGKKLDKVLFDWTARYGKQITFKIEPGRYIVAECGNLLGSVYSLKENYGMKYVGTDLGFNVLKRPVMYNSHHDIEIFRESNIPSNKTETVNIVGNICESGDIIAKDRTLPEIFEGDIINVLDAGAYGYCMASNYNNRLRPAEVLVTSEGNVKLIRRRDTYEDLIRNF</sequence>
<feature type="modified residue" description="N6-(pyridoxal phosphate)lysine" evidence="5 7">
    <location>
        <position position="62"/>
    </location>
</feature>
<dbReference type="InterPro" id="IPR002986">
    <property type="entry name" value="DAP_deCOOHase_LysA"/>
</dbReference>
<dbReference type="InterPro" id="IPR022644">
    <property type="entry name" value="De-COase2_N"/>
</dbReference>
<dbReference type="Pfam" id="PF02784">
    <property type="entry name" value="Orn_Arg_deC_N"/>
    <property type="match status" value="1"/>
</dbReference>
<feature type="binding site" evidence="5">
    <location>
        <position position="277"/>
    </location>
    <ligand>
        <name>substrate</name>
    </ligand>
</feature>
<evidence type="ECO:0000256" key="3">
    <source>
        <dbReference type="ARBA" id="ARBA00022898"/>
    </source>
</evidence>
<comment type="cofactor">
    <cofactor evidence="1 5 7 8">
        <name>pyridoxal 5'-phosphate</name>
        <dbReference type="ChEBI" id="CHEBI:597326"/>
    </cofactor>
</comment>
<evidence type="ECO:0000256" key="4">
    <source>
        <dbReference type="ARBA" id="ARBA00023239"/>
    </source>
</evidence>
<reference evidence="10" key="1">
    <citation type="submission" date="2022-06" db="EMBL/GenBank/DDBJ databases">
        <title>Vallitalea longa sp. nov., an anaerobic bacterium isolated from marine sediment.</title>
        <authorList>
            <person name="Hirano S."/>
            <person name="Terahara T."/>
            <person name="Mori K."/>
            <person name="Hamada M."/>
            <person name="Matsumoto R."/>
            <person name="Kobayashi T."/>
        </authorList>
    </citation>
    <scope>NUCLEOTIDE SEQUENCE</scope>
    <source>
        <strain evidence="10">SH18-1</strain>
    </source>
</reference>
<dbReference type="Proteomes" id="UP001144256">
    <property type="component" value="Unassembled WGS sequence"/>
</dbReference>
<comment type="similarity">
    <text evidence="5">Belongs to the Orn/Lys/Arg decarboxylase class-II family. LysA subfamily.</text>
</comment>
<dbReference type="PRINTS" id="PR01179">
    <property type="entry name" value="ODADCRBXLASE"/>
</dbReference>
<comment type="catalytic activity">
    <reaction evidence="5 8">
        <text>meso-2,6-diaminopimelate + H(+) = L-lysine + CO2</text>
        <dbReference type="Rhea" id="RHEA:15101"/>
        <dbReference type="ChEBI" id="CHEBI:15378"/>
        <dbReference type="ChEBI" id="CHEBI:16526"/>
        <dbReference type="ChEBI" id="CHEBI:32551"/>
        <dbReference type="ChEBI" id="CHEBI:57791"/>
        <dbReference type="EC" id="4.1.1.20"/>
    </reaction>
</comment>
<feature type="binding site" evidence="5">
    <location>
        <position position="313"/>
    </location>
    <ligand>
        <name>substrate</name>
    </ligand>
</feature>
<feature type="binding site" evidence="5">
    <location>
        <position position="231"/>
    </location>
    <ligand>
        <name>pyridoxal 5'-phosphate</name>
        <dbReference type="ChEBI" id="CHEBI:597326"/>
    </ligand>
</feature>
<organism evidence="10 11">
    <name type="scientific">Vallitalea longa</name>
    <dbReference type="NCBI Taxonomy" id="2936439"/>
    <lineage>
        <taxon>Bacteria</taxon>
        <taxon>Bacillati</taxon>
        <taxon>Bacillota</taxon>
        <taxon>Clostridia</taxon>
        <taxon>Lachnospirales</taxon>
        <taxon>Vallitaleaceae</taxon>
        <taxon>Vallitalea</taxon>
    </lineage>
</organism>
<dbReference type="PANTHER" id="PTHR43727:SF2">
    <property type="entry name" value="GROUP IV DECARBOXYLASE"/>
    <property type="match status" value="1"/>
</dbReference>
<dbReference type="CDD" id="cd06828">
    <property type="entry name" value="PLPDE_III_DapDC"/>
    <property type="match status" value="1"/>
</dbReference>
<accession>A0A9W6DGV2</accession>
<feature type="binding site" evidence="5">
    <location>
        <position position="375"/>
    </location>
    <ligand>
        <name>pyridoxal 5'-phosphate</name>
        <dbReference type="ChEBI" id="CHEBI:597326"/>
    </ligand>
</feature>
<feature type="binding site" evidence="5">
    <location>
        <position position="317"/>
    </location>
    <ligand>
        <name>substrate</name>
    </ligand>
</feature>
<dbReference type="Gene3D" id="2.40.37.10">
    <property type="entry name" value="Lyase, Ornithine Decarboxylase, Chain A, domain 1"/>
    <property type="match status" value="1"/>
</dbReference>
<feature type="active site" description="Proton donor" evidence="7">
    <location>
        <position position="346"/>
    </location>
</feature>
<keyword evidence="2 5" id="KW-0210">Decarboxylase</keyword>